<dbReference type="EMBL" id="WIPF01000159">
    <property type="protein sequence ID" value="KAF3203142.1"/>
    <property type="molecule type" value="Genomic_DNA"/>
</dbReference>
<evidence type="ECO:0000313" key="6">
    <source>
        <dbReference type="Proteomes" id="UP000483672"/>
    </source>
</evidence>
<evidence type="ECO:0000256" key="1">
    <source>
        <dbReference type="SAM" id="MobiDB-lite"/>
    </source>
</evidence>
<dbReference type="OrthoDB" id="5291559at2759"/>
<feature type="region of interest" description="Disordered" evidence="1">
    <location>
        <begin position="1"/>
        <end position="44"/>
    </location>
</feature>
<dbReference type="Proteomes" id="UP000479691">
    <property type="component" value="Unassembled WGS sequence"/>
</dbReference>
<evidence type="ECO:0000313" key="5">
    <source>
        <dbReference type="Proteomes" id="UP000479691"/>
    </source>
</evidence>
<accession>A0A6G1MJG3</accession>
<dbReference type="EMBL" id="WIWT01000187">
    <property type="protein sequence ID" value="KAF3196935.1"/>
    <property type="molecule type" value="Genomic_DNA"/>
</dbReference>
<gene>
    <name evidence="4" type="ORF">TWF191_002694</name>
    <name evidence="3" type="ORF">TWF679_003863</name>
    <name evidence="2" type="ORF">TWF788_007511</name>
</gene>
<protein>
    <submittedName>
        <fullName evidence="2">Uncharacterized protein</fullName>
    </submittedName>
</protein>
<evidence type="ECO:0000313" key="2">
    <source>
        <dbReference type="EMBL" id="KAF3178065.1"/>
    </source>
</evidence>
<reference evidence="5 6" key="1">
    <citation type="submission" date="2019-06" db="EMBL/GenBank/DDBJ databases">
        <authorList>
            <person name="Palmer J.M."/>
        </authorList>
    </citation>
    <scope>NUCLEOTIDE SEQUENCE [LARGE SCALE GENOMIC DNA]</scope>
    <source>
        <strain evidence="4 6">TWF191</strain>
        <strain evidence="3">TWF679</strain>
        <strain evidence="2 5">TWF788</strain>
    </source>
</reference>
<proteinExistence type="predicted"/>
<dbReference type="Proteomes" id="UP000483672">
    <property type="component" value="Unassembled WGS sequence"/>
</dbReference>
<evidence type="ECO:0000313" key="3">
    <source>
        <dbReference type="EMBL" id="KAF3196935.1"/>
    </source>
</evidence>
<organism evidence="2 5">
    <name type="scientific">Orbilia oligospora</name>
    <name type="common">Nematode-trapping fungus</name>
    <name type="synonym">Arthrobotrys oligospora</name>
    <dbReference type="NCBI Taxonomy" id="2813651"/>
    <lineage>
        <taxon>Eukaryota</taxon>
        <taxon>Fungi</taxon>
        <taxon>Dikarya</taxon>
        <taxon>Ascomycota</taxon>
        <taxon>Pezizomycotina</taxon>
        <taxon>Orbiliomycetes</taxon>
        <taxon>Orbiliales</taxon>
        <taxon>Orbiliaceae</taxon>
        <taxon>Orbilia</taxon>
    </lineage>
</organism>
<dbReference type="Proteomes" id="UP000614610">
    <property type="component" value="Unassembled WGS sequence"/>
</dbReference>
<comment type="caution">
    <text evidence="2">The sequence shown here is derived from an EMBL/GenBank/DDBJ whole genome shotgun (WGS) entry which is preliminary data.</text>
</comment>
<dbReference type="AlphaFoldDB" id="A0A6G1MJG3"/>
<sequence>MESNHQILQGRPSVRPRSHSDPSSGRSGQPPAFSSSENSTQIVQLDPVATKSNYMRAMAEMDSTTGGLGVSVQPEAGPIDEISKLMQNCSITNNQPPQLFDHTFLEHFKIPINDWSLGLVTTARQTGDYSQLARIVVVLEHLSGAQETQ</sequence>
<name>A0A6G1MJG3_ORBOL</name>
<feature type="compositionally biased region" description="Polar residues" evidence="1">
    <location>
        <begin position="21"/>
        <end position="43"/>
    </location>
</feature>
<evidence type="ECO:0000313" key="4">
    <source>
        <dbReference type="EMBL" id="KAF3203142.1"/>
    </source>
</evidence>
<dbReference type="EMBL" id="JAABOE010000042">
    <property type="protein sequence ID" value="KAF3178065.1"/>
    <property type="molecule type" value="Genomic_DNA"/>
</dbReference>